<feature type="transmembrane region" description="Helical" evidence="1">
    <location>
        <begin position="403"/>
        <end position="424"/>
    </location>
</feature>
<comment type="caution">
    <text evidence="3">The sequence shown here is derived from an EMBL/GenBank/DDBJ whole genome shotgun (WGS) entry which is preliminary data.</text>
</comment>
<proteinExistence type="predicted"/>
<reference evidence="3" key="2">
    <citation type="submission" date="2020-09" db="EMBL/GenBank/DDBJ databases">
        <authorList>
            <person name="Sun Q."/>
            <person name="Ohkuma M."/>
        </authorList>
    </citation>
    <scope>NUCLEOTIDE SEQUENCE</scope>
    <source>
        <strain evidence="3">JCM 3051</strain>
    </source>
</reference>
<feature type="transmembrane region" description="Helical" evidence="1">
    <location>
        <begin position="233"/>
        <end position="257"/>
    </location>
</feature>
<gene>
    <name evidence="3" type="ORF">GCM10010102_36450</name>
</gene>
<feature type="transmembrane region" description="Helical" evidence="1">
    <location>
        <begin position="371"/>
        <end position="396"/>
    </location>
</feature>
<sequence length="431" mass="45357">MRYRPRPPAAPVTARRHRGAARAASALAVAAALLAALAPSAAAHGFTSTVYADATTPEPGVVRTELGLEYDLLVVSAAEHQEDPALFEEGMAVWETSEEPTELAEPLADHVASVLGYVTERFTVSADGVPCTPEQAGPVRVTEREGVPYAVLVLDHTCPPAEGGSSEGRSSDGTASVDHEVRSTLFADDEGYVTGTTTILDYDLAGVRGSAALTQHTPAFSTVEHWYERMAHFFVLGAEHLLLGPDHLLFLVALIVGSRRLRDVVLAATSFTLAHSVTFLLAALGVVSAPASVVEPVIALSIAVVALGHVWSARRGPALGAGTADAGRRLPDRGQWLRLAVVFGFGLVHGLGFAGALGIDEPFSWTLLWSLLVFNVGIEVVQLGIIAVVFPLLLLLRRRAPRTASWTGLGVAAGVAVTGLVWFAQRLLGLG</sequence>
<keyword evidence="1" id="KW-1133">Transmembrane helix</keyword>
<keyword evidence="1" id="KW-0812">Transmembrane</keyword>
<feature type="signal peptide" evidence="2">
    <location>
        <begin position="1"/>
        <end position="43"/>
    </location>
</feature>
<keyword evidence="4" id="KW-1185">Reference proteome</keyword>
<name>A0A8H9GP81_9MICO</name>
<dbReference type="Pfam" id="PF13795">
    <property type="entry name" value="HupE_UreJ_2"/>
    <property type="match status" value="1"/>
</dbReference>
<evidence type="ECO:0000313" key="3">
    <source>
        <dbReference type="EMBL" id="GGM37581.1"/>
    </source>
</evidence>
<keyword evidence="2" id="KW-0732">Signal</keyword>
<evidence type="ECO:0000256" key="1">
    <source>
        <dbReference type="SAM" id="Phobius"/>
    </source>
</evidence>
<feature type="transmembrane region" description="Helical" evidence="1">
    <location>
        <begin position="293"/>
        <end position="311"/>
    </location>
</feature>
<dbReference type="Proteomes" id="UP000655589">
    <property type="component" value="Unassembled WGS sequence"/>
</dbReference>
<evidence type="ECO:0000256" key="2">
    <source>
        <dbReference type="SAM" id="SignalP"/>
    </source>
</evidence>
<accession>A0A8H9GP81</accession>
<dbReference type="AlphaFoldDB" id="A0A8H9GP81"/>
<organism evidence="3 4">
    <name type="scientific">Promicromonospora citrea</name>
    <dbReference type="NCBI Taxonomy" id="43677"/>
    <lineage>
        <taxon>Bacteria</taxon>
        <taxon>Bacillati</taxon>
        <taxon>Actinomycetota</taxon>
        <taxon>Actinomycetes</taxon>
        <taxon>Micrococcales</taxon>
        <taxon>Promicromonosporaceae</taxon>
        <taxon>Promicromonospora</taxon>
    </lineage>
</organism>
<evidence type="ECO:0000313" key="4">
    <source>
        <dbReference type="Proteomes" id="UP000655589"/>
    </source>
</evidence>
<feature type="transmembrane region" description="Helical" evidence="1">
    <location>
        <begin position="264"/>
        <end position="287"/>
    </location>
</feature>
<feature type="chain" id="PRO_5039049634" description="HupE/UreJ protein" evidence="2">
    <location>
        <begin position="44"/>
        <end position="431"/>
    </location>
</feature>
<dbReference type="EMBL" id="BMPT01000017">
    <property type="protein sequence ID" value="GGM37581.1"/>
    <property type="molecule type" value="Genomic_DNA"/>
</dbReference>
<reference evidence="3" key="1">
    <citation type="journal article" date="2014" name="Int. J. Syst. Evol. Microbiol.">
        <title>Complete genome sequence of Corynebacterium casei LMG S-19264T (=DSM 44701T), isolated from a smear-ripened cheese.</title>
        <authorList>
            <consortium name="US DOE Joint Genome Institute (JGI-PGF)"/>
            <person name="Walter F."/>
            <person name="Albersmeier A."/>
            <person name="Kalinowski J."/>
            <person name="Ruckert C."/>
        </authorList>
    </citation>
    <scope>NUCLEOTIDE SEQUENCE</scope>
    <source>
        <strain evidence="3">JCM 3051</strain>
    </source>
</reference>
<feature type="transmembrane region" description="Helical" evidence="1">
    <location>
        <begin position="336"/>
        <end position="359"/>
    </location>
</feature>
<keyword evidence="1" id="KW-0472">Membrane</keyword>
<dbReference type="RefSeq" id="WP_229785654.1">
    <property type="nucleotide sequence ID" value="NZ_BMPT01000017.1"/>
</dbReference>
<evidence type="ECO:0008006" key="5">
    <source>
        <dbReference type="Google" id="ProtNLM"/>
    </source>
</evidence>
<protein>
    <recommendedName>
        <fullName evidence="5">HupE/UreJ protein</fullName>
    </recommendedName>
</protein>
<dbReference type="InterPro" id="IPR032809">
    <property type="entry name" value="Put_HupE_UreJ"/>
</dbReference>